<evidence type="ECO:0000256" key="4">
    <source>
        <dbReference type="ARBA" id="ARBA00023125"/>
    </source>
</evidence>
<evidence type="ECO:0000256" key="2">
    <source>
        <dbReference type="ARBA" id="ARBA00010961"/>
    </source>
</evidence>
<reference evidence="7 8" key="1">
    <citation type="submission" date="2015-09" db="EMBL/GenBank/DDBJ databases">
        <authorList>
            <consortium name="Pathogen Informatics"/>
        </authorList>
    </citation>
    <scope>NUCLEOTIDE SEQUENCE [LARGE SCALE GENOMIC DNA]</scope>
    <source>
        <strain evidence="7 8">2789STDY5608791</strain>
    </source>
</reference>
<organism evidence="7 8">
    <name type="scientific">Bacteroides uniformis</name>
    <dbReference type="NCBI Taxonomy" id="820"/>
    <lineage>
        <taxon>Bacteria</taxon>
        <taxon>Pseudomonadati</taxon>
        <taxon>Bacteroidota</taxon>
        <taxon>Bacteroidia</taxon>
        <taxon>Bacteroidales</taxon>
        <taxon>Bacteroidaceae</taxon>
        <taxon>Bacteroides</taxon>
    </lineage>
</organism>
<accession>A0A174PUA0</accession>
<comment type="similarity">
    <text evidence="2 6">Belongs to the transposase mutator family.</text>
</comment>
<dbReference type="Pfam" id="PF00872">
    <property type="entry name" value="Transposase_mut"/>
    <property type="match status" value="1"/>
</dbReference>
<dbReference type="GO" id="GO:0003677">
    <property type="term" value="F:DNA binding"/>
    <property type="evidence" value="ECO:0007669"/>
    <property type="project" value="UniProtKB-UniRule"/>
</dbReference>
<protein>
    <recommendedName>
        <fullName evidence="6">Mutator family transposase</fullName>
    </recommendedName>
</protein>
<proteinExistence type="inferred from homology"/>
<dbReference type="EMBL" id="CYZF01000020">
    <property type="protein sequence ID" value="CUP61479.1"/>
    <property type="molecule type" value="Genomic_DNA"/>
</dbReference>
<evidence type="ECO:0000256" key="5">
    <source>
        <dbReference type="ARBA" id="ARBA00023172"/>
    </source>
</evidence>
<dbReference type="GO" id="GO:0004803">
    <property type="term" value="F:transposase activity"/>
    <property type="evidence" value="ECO:0007669"/>
    <property type="project" value="UniProtKB-UniRule"/>
</dbReference>
<dbReference type="InterPro" id="IPR001207">
    <property type="entry name" value="Transposase_mutator"/>
</dbReference>
<dbReference type="GO" id="GO:0006313">
    <property type="term" value="P:DNA transposition"/>
    <property type="evidence" value="ECO:0007669"/>
    <property type="project" value="UniProtKB-UniRule"/>
</dbReference>
<evidence type="ECO:0000256" key="3">
    <source>
        <dbReference type="ARBA" id="ARBA00022578"/>
    </source>
</evidence>
<dbReference type="PANTHER" id="PTHR33217:SF8">
    <property type="entry name" value="MUTATOR FAMILY TRANSPOSASE"/>
    <property type="match status" value="1"/>
</dbReference>
<keyword evidence="5 6" id="KW-0233">DNA recombination</keyword>
<keyword evidence="3 6" id="KW-0815">Transposition</keyword>
<sequence>MDFTKEQLSEVLCKHAERENGLQDLMEIMIESMMVAERREYLREDGLPGDKGNGFRMGHTYGQGRTLTFRIPRDRYGNFHPRILAVLRSQEEECERLAGTLYSKGLTQEQVGDVFNDIYGEHYSKASISRMLEYLRKDVQEWLNRSLEAYYPVLFIDCVHIKIHRKRSVDTEAFYVLLAVKEDKTREVIGIYNKPTESAHGWGEMLNDIYERGVERLGLICADGLKGLEDVIAEVFPKTPLQRCTTHLKRNIISDVRIGDKREVAEDLKQVFRTGDRNYTVEKAWTEWQSFCDKWGRYYRAIKRRRDDCSYKLYFTYLNYDHRIQAMIYTTNWIERLQKDFRRVTRMRGAMPNEESVLLLMGKTAMDKKSYLRQVPRIDLDETLFPPEKAAPQPEYTTSGCYDPKLRELAEMARSASAVAEDDEPKEN</sequence>
<keyword evidence="6" id="KW-0814">Transposable element</keyword>
<evidence type="ECO:0000256" key="1">
    <source>
        <dbReference type="ARBA" id="ARBA00002190"/>
    </source>
</evidence>
<evidence type="ECO:0000313" key="8">
    <source>
        <dbReference type="Proteomes" id="UP000095419"/>
    </source>
</evidence>
<evidence type="ECO:0000313" key="7">
    <source>
        <dbReference type="EMBL" id="CUP61479.1"/>
    </source>
</evidence>
<dbReference type="Proteomes" id="UP000095419">
    <property type="component" value="Unassembled WGS sequence"/>
</dbReference>
<dbReference type="PROSITE" id="PS01007">
    <property type="entry name" value="TRANSPOSASE_MUTATOR"/>
    <property type="match status" value="1"/>
</dbReference>
<name>A0A174PUA0_BACUN</name>
<dbReference type="PANTHER" id="PTHR33217">
    <property type="entry name" value="TRANSPOSASE FOR INSERTION SEQUENCE ELEMENT IS1081"/>
    <property type="match status" value="1"/>
</dbReference>
<evidence type="ECO:0000256" key="6">
    <source>
        <dbReference type="RuleBase" id="RU365089"/>
    </source>
</evidence>
<dbReference type="AlphaFoldDB" id="A0A174PUA0"/>
<keyword evidence="4 6" id="KW-0238">DNA-binding</keyword>
<dbReference type="NCBIfam" id="NF033543">
    <property type="entry name" value="transpos_IS256"/>
    <property type="match status" value="1"/>
</dbReference>
<gene>
    <name evidence="7" type="ORF">ERS417307_04055</name>
</gene>
<comment type="function">
    <text evidence="1 6">Required for the transposition of the insertion element.</text>
</comment>